<evidence type="ECO:0000256" key="2">
    <source>
        <dbReference type="ARBA" id="ARBA00023125"/>
    </source>
</evidence>
<dbReference type="PANTHER" id="PTHR30055:SF234">
    <property type="entry name" value="HTH-TYPE TRANSCRIPTIONAL REGULATOR BETI"/>
    <property type="match status" value="1"/>
</dbReference>
<dbReference type="GO" id="GO:0003700">
    <property type="term" value="F:DNA-binding transcription factor activity"/>
    <property type="evidence" value="ECO:0007669"/>
    <property type="project" value="TreeGrafter"/>
</dbReference>
<dbReference type="Proteomes" id="UP000004509">
    <property type="component" value="Unassembled WGS sequence"/>
</dbReference>
<dbReference type="GO" id="GO:0000976">
    <property type="term" value="F:transcription cis-regulatory region binding"/>
    <property type="evidence" value="ECO:0007669"/>
    <property type="project" value="TreeGrafter"/>
</dbReference>
<dbReference type="Gene3D" id="1.10.357.10">
    <property type="entry name" value="Tetracycline Repressor, domain 2"/>
    <property type="match status" value="1"/>
</dbReference>
<keyword evidence="3" id="KW-0804">Transcription</keyword>
<dbReference type="EMBL" id="ACYH01000007">
    <property type="protein sequence ID" value="EEV21531.1"/>
    <property type="molecule type" value="Genomic_DNA"/>
</dbReference>
<dbReference type="RefSeq" id="WP_006187566.1">
    <property type="nucleotide sequence ID" value="NZ_ACYH01000007.1"/>
</dbReference>
<feature type="domain" description="HTH tetR-type" evidence="5">
    <location>
        <begin position="12"/>
        <end position="72"/>
    </location>
</feature>
<evidence type="ECO:0000313" key="6">
    <source>
        <dbReference type="EMBL" id="EEV21531.1"/>
    </source>
</evidence>
<dbReference type="InterPro" id="IPR050109">
    <property type="entry name" value="HTH-type_TetR-like_transc_reg"/>
</dbReference>
<dbReference type="SUPFAM" id="SSF46689">
    <property type="entry name" value="Homeodomain-like"/>
    <property type="match status" value="1"/>
</dbReference>
<feature type="DNA-binding region" description="H-T-H motif" evidence="4">
    <location>
        <begin position="35"/>
        <end position="54"/>
    </location>
</feature>
<protein>
    <submittedName>
        <fullName evidence="6">Transcriptional regulator, TetR family</fullName>
    </submittedName>
</protein>
<dbReference type="GeneID" id="301460668"/>
<evidence type="ECO:0000256" key="4">
    <source>
        <dbReference type="PROSITE-ProRule" id="PRU00335"/>
    </source>
</evidence>
<reference evidence="6 7" key="1">
    <citation type="submission" date="2009-07" db="EMBL/GenBank/DDBJ databases">
        <authorList>
            <person name="Madupu R."/>
            <person name="Sebastian Y."/>
            <person name="Durkin A.S."/>
            <person name="Torralba M."/>
            <person name="Methe B."/>
            <person name="Sutton G.G."/>
            <person name="Strausberg R.L."/>
            <person name="Nelson K.E."/>
        </authorList>
    </citation>
    <scope>NUCLEOTIDE SEQUENCE [LARGE SCALE GENOMIC DNA]</scope>
    <source>
        <strain evidence="6 7">ATCC 35580</strain>
    </source>
</reference>
<sequence>MQEKIVIDAEELNTRGRILCTAQQEFFDKGFSDANVRTIAERAGVTTGALYHLFKNKEGLFDALIGNVFDEFLGLITHTDVFKEKDIGMKTGELSAITEVSRLRFLRMVDFFYDNWVAMKLIVCCSKGSSYEHIFDKAIDLVEHDTIRLLEYDNVTISRRRSFFVHVMVSAHFENLKEIFYHDLKKSEAVEYALDFNIYHCAGWKQYWIEQIDR</sequence>
<accession>C8PM22</accession>
<proteinExistence type="predicted"/>
<dbReference type="PRINTS" id="PR00455">
    <property type="entry name" value="HTHTETR"/>
</dbReference>
<evidence type="ECO:0000256" key="3">
    <source>
        <dbReference type="ARBA" id="ARBA00023163"/>
    </source>
</evidence>
<dbReference type="InterPro" id="IPR009057">
    <property type="entry name" value="Homeodomain-like_sf"/>
</dbReference>
<evidence type="ECO:0000256" key="1">
    <source>
        <dbReference type="ARBA" id="ARBA00023015"/>
    </source>
</evidence>
<name>C8PM22_9SPIR</name>
<keyword evidence="1" id="KW-0805">Transcription regulation</keyword>
<gene>
    <name evidence="6" type="ORF">TREVI0001_1055</name>
</gene>
<organism evidence="6 7">
    <name type="scientific">Treponema vincentii ATCC 35580</name>
    <dbReference type="NCBI Taxonomy" id="596324"/>
    <lineage>
        <taxon>Bacteria</taxon>
        <taxon>Pseudomonadati</taxon>
        <taxon>Spirochaetota</taxon>
        <taxon>Spirochaetia</taxon>
        <taxon>Spirochaetales</taxon>
        <taxon>Treponemataceae</taxon>
        <taxon>Treponema</taxon>
    </lineage>
</organism>
<evidence type="ECO:0000313" key="7">
    <source>
        <dbReference type="Proteomes" id="UP000004509"/>
    </source>
</evidence>
<dbReference type="InterPro" id="IPR001647">
    <property type="entry name" value="HTH_TetR"/>
</dbReference>
<dbReference type="Pfam" id="PF00440">
    <property type="entry name" value="TetR_N"/>
    <property type="match status" value="1"/>
</dbReference>
<dbReference type="PROSITE" id="PS50977">
    <property type="entry name" value="HTH_TETR_2"/>
    <property type="match status" value="1"/>
</dbReference>
<keyword evidence="2 4" id="KW-0238">DNA-binding</keyword>
<dbReference type="OrthoDB" id="9814200at2"/>
<dbReference type="STRING" id="596324.TREVI0001_1055"/>
<comment type="caution">
    <text evidence="6">The sequence shown here is derived from an EMBL/GenBank/DDBJ whole genome shotgun (WGS) entry which is preliminary data.</text>
</comment>
<dbReference type="AlphaFoldDB" id="C8PM22"/>
<dbReference type="eggNOG" id="COG1309">
    <property type="taxonomic scope" value="Bacteria"/>
</dbReference>
<evidence type="ECO:0000259" key="5">
    <source>
        <dbReference type="PROSITE" id="PS50977"/>
    </source>
</evidence>
<dbReference type="PANTHER" id="PTHR30055">
    <property type="entry name" value="HTH-TYPE TRANSCRIPTIONAL REGULATOR RUTR"/>
    <property type="match status" value="1"/>
</dbReference>